<dbReference type="Proteomes" id="UP000275267">
    <property type="component" value="Unassembled WGS sequence"/>
</dbReference>
<proteinExistence type="predicted"/>
<accession>A0A3L6REA3</accession>
<dbReference type="InterPro" id="IPR026847">
    <property type="entry name" value="VPS13"/>
</dbReference>
<evidence type="ECO:0000313" key="3">
    <source>
        <dbReference type="Proteomes" id="UP000275267"/>
    </source>
</evidence>
<protein>
    <submittedName>
        <fullName evidence="2">Uncharacterized protein</fullName>
    </submittedName>
</protein>
<feature type="compositionally biased region" description="Low complexity" evidence="1">
    <location>
        <begin position="1189"/>
        <end position="1200"/>
    </location>
</feature>
<name>A0A3L6REA3_PANMI</name>
<dbReference type="GO" id="GO:0045053">
    <property type="term" value="P:protein retention in Golgi apparatus"/>
    <property type="evidence" value="ECO:0007669"/>
    <property type="project" value="TreeGrafter"/>
</dbReference>
<reference evidence="3" key="1">
    <citation type="journal article" date="2019" name="Nat. Commun.">
        <title>The genome of broomcorn millet.</title>
        <authorList>
            <person name="Zou C."/>
            <person name="Miki D."/>
            <person name="Li D."/>
            <person name="Tang Q."/>
            <person name="Xiao L."/>
            <person name="Rajput S."/>
            <person name="Deng P."/>
            <person name="Jia W."/>
            <person name="Huang R."/>
            <person name="Zhang M."/>
            <person name="Sun Y."/>
            <person name="Hu J."/>
            <person name="Fu X."/>
            <person name="Schnable P.S."/>
            <person name="Li F."/>
            <person name="Zhang H."/>
            <person name="Feng B."/>
            <person name="Zhu X."/>
            <person name="Liu R."/>
            <person name="Schnable J.C."/>
            <person name="Zhu J.-K."/>
            <person name="Zhang H."/>
        </authorList>
    </citation>
    <scope>NUCLEOTIDE SEQUENCE [LARGE SCALE GENOMIC DNA]</scope>
</reference>
<dbReference type="PANTHER" id="PTHR16166:SF130">
    <property type="entry name" value="PROTEIN SORTING-ASSOCIATED PROTEIN, PUTATIVE (DUF1162)-RELATED"/>
    <property type="match status" value="1"/>
</dbReference>
<dbReference type="STRING" id="4540.A0A3L6REA3"/>
<evidence type="ECO:0000256" key="1">
    <source>
        <dbReference type="SAM" id="MobiDB-lite"/>
    </source>
</evidence>
<sequence>MVLAEALRARLLAALRPWLAADPAELRVEPGLLARSRAVARGVELAASPWAAPAVDAVVRGVDIALTLREPAPKKQRPDYKEWVFKEKKRVLASLDPQGEMLHEMIEGVVNSLEDKFASVFASVLLDCGQENDWVDCSASFTGISALVRLDNLQLAGFGIHVCKACWEISPKFAPSLMVILDITSQKEEFGIRNGRELWKVTAQKLHSSVVRRRFSLSKAVSCAAFWRRYVHAYVLLLALVGYPSDRIITRNCSRGSRSRKLWSTVKDQWETVTDLEEKIPVEAIATARCAARSNLTVSEQPTKQESSNAFLFSSLLKILTPFLYLWKFLVYTWRSVWATVGSGNKASYAYIFPVSTHDVDMELQLSVHLGELSVTLLPVADRSTDAKRSDKRNKTYHIDLPANIVMRSSCLLYSAGLTRKSVFFVVGELKTCLSGVPKLLQADISNSPRRSSSFGTTEFTEDTDSRIILWSDSASMDLFSRQQADRSFYCSDDLSTDLIKSNMDELWSNWMTVSNLYNESGVIHHEKPSVIFEFKYFLIDPYKCISGFQQCRFTVGRLNLDLDYLCASSTYLLYRQFMHHKQPKELTGRSADLSNNAGTYVVRTSGLVDKLRSFDHRMKVAMLDVLPANTLQIVALAAGPSVGLFFDKYNTLQNSKDVYNPLLSQMNNKSCIVFSLAYVECALWPASVSSPTLPSANSHAKESRSTFISVKEAKEHQKLQTKSSARNVYPGYIVLDAWFVFAGVTLLIDNPEANQQSHIFGLMSANLQISTNRKYFYSFFGVRDVISTNLGARIAGCIGFFCMDELLIVCQLIESMHLEVLESDLGNIKYSEDFIGRLASFYKNDIKGSIMELVEHIAQEDKVDPHVELNVEMQLDLESAYIIFSASRDILFTNPALFINSFVNYISSSTVFEGTATQALLDVLTLGVGFCIRSSSVKLLLNGQCTDFLFSLSGIQCVVLENQGQMGIYNDIHQHGDISSGTLHSENQLIVSDCAFNISVGPMNANLIDEKLQDESRSCCISSLGILYSIKIEFTEVYVGDYSIHSYLSELSQRRKHKISLLIHDDLQVVKCKIELNAIQCLDIELSCLSLTLVIVDKSGTHQGLTFEVDASLQQINLGMKFLFEVKRLSISTISSIHKNANEQLRDVPAPRFRTSKAADLSPQSEIQEYLPFVQADNMDTYDHDAPSSSTSALGSSTGNRSLDFSSHENQVLKHFSTFLKIERKNFDGDSSLLHLSGDWSGSGSVSGLEVAMSLSNIEMVSSLLAPLHGIMSSGSTQKEIQSGGTTHQTPLDNTAYTIPDGAIVAIRDLNQQMYVSVKNTGNTYQVVGAYHYSLAGEHALFKVKHHKRWRSNAQCISLLSLCAKNEGKELALSFSQGSDFVEISSYVDKPCSIWSTLPFRIDNFDDDGDDAKSYKVIPRSSYHLVNKKNNYGIAFVDGLLEFVKKPGNPFKVQVFDESIFSDVARLIVPHMNLDNNTYLEVEDDVPFSVRDRLASGASSQHVIISVDKIVFTITNEVFDTDNVFPLVQTCISDIRVVTQIFPSKIRILSSFKVSGQYFNARRNLWEELISPIASYTFFRSRSFTTDPVTKYGKMPIRFFFHLKQVDILINELSVDILLYLVGKLDLMGPYAVRSSAIFPNSCKIENGSRLALVCNFKDNGDAIVPGQQSISVFLRHFTFDDNISHDQNVVSICLFKEGLFSTIPISISLHESGVFAWRTRISPVKDLRSFSGPFVVVKVSQNSEEGLSLSVQPLLRVYNKSDFPLELRFQRPNKTNEEAAFVTVRSGDMVDESTGVFDAMDLSGGSKRALMSLALGKPEISQYSENISQPSSVNWSEDITGEKAIRISGVIEKLNYNLRKAFNVDSMKSSFSSLSCPVFVDGHHVTDLHFLIHTLGRDVPVQPTNGTRLSERSSPVTLQVQREIFIYPTVQVHNFLQTDIHVVLTDCQQGNALEDNFGSIGKQATISSGSSAYFYVNPSLFNFSVTLISYGSKSVTVSSSEWVKRMQKQTSRAQFLDMLLEFVPGKFHSSLRLLRGERPVGVNLLIVQVALFTRYTLHNTSDYPLQCTSAHHKALPAYVNLSIRSESGMNNINLPPQHGCILPSMSMNSWFIKRSDRMVTDGIKRDPINDGKLKLFASVDVVQETTSFVLHFTKPPKVTLPYRIENYLNEASIMYFQKDSVESDVLCPQESEQYAWDDLSLPRKLVVRIVDTPALREIKIDKISPWKPFLKMRQNSRLNLDFSFSDGLSSRKQRFDESFGLRVFKIGYEVYADGLTRVLRICEHADNPKIEKIRRPISSLQFRISYVCIHLLDKGQSGENVQLQSTILTARLQHVSAESVVTDSFKHVSIAIHSVNVDEKWDGASFGSILRRNKLQDAALNENILRIVFVLNSTNNSVKQIQYCSIILQVPEISNSAVELNGVLLNHALVTFRELLLKCAQHYSWYVLRAIYVTKGSSLLPPSFASIFDDSASSVLDVFFDPSDGSLNVPGLTIGMFKFISKNIKSGGFSGTKRYLGDLGKTVKTASSNALFAAITEISDSVVRGAETNGLNGMVTGFHQGILRLAMEPSVLGQAIMEGGPDRNIKLDHSPGLDELYIEGYLQAMLDVMYKQEYLRVRVIDDQVILKNLPPNSALINEIVDSVKSFLVSKALLKGDSSTLRPLRHLRNEREWRIAPTVLTLCEHLFVSFAVRVLHREASKAIAGVMTRAKKPTTGGEGEGDPSSSGGLLSKPNRLRTVGRFAVSGMVAYVDGRLCRHIPNPIARRIVSGFLLSFIESKGNE</sequence>
<dbReference type="GO" id="GO:0006623">
    <property type="term" value="P:protein targeting to vacuole"/>
    <property type="evidence" value="ECO:0007669"/>
    <property type="project" value="TreeGrafter"/>
</dbReference>
<dbReference type="EMBL" id="PQIB02000009">
    <property type="protein sequence ID" value="RLN00806.1"/>
    <property type="molecule type" value="Genomic_DNA"/>
</dbReference>
<evidence type="ECO:0000313" key="2">
    <source>
        <dbReference type="EMBL" id="RLN00806.1"/>
    </source>
</evidence>
<gene>
    <name evidence="2" type="ORF">C2845_PM06G32700</name>
</gene>
<dbReference type="OrthoDB" id="428159at2759"/>
<comment type="caution">
    <text evidence="2">The sequence shown here is derived from an EMBL/GenBank/DDBJ whole genome shotgun (WGS) entry which is preliminary data.</text>
</comment>
<feature type="region of interest" description="Disordered" evidence="1">
    <location>
        <begin position="1183"/>
        <end position="1202"/>
    </location>
</feature>
<feature type="compositionally biased region" description="Low complexity" evidence="1">
    <location>
        <begin position="2723"/>
        <end position="2732"/>
    </location>
</feature>
<dbReference type="PANTHER" id="PTHR16166">
    <property type="entry name" value="VACUOLAR PROTEIN SORTING-ASSOCIATED PROTEIN VPS13"/>
    <property type="match status" value="1"/>
</dbReference>
<feature type="region of interest" description="Disordered" evidence="1">
    <location>
        <begin position="2711"/>
        <end position="2734"/>
    </location>
</feature>
<organism evidence="2 3">
    <name type="scientific">Panicum miliaceum</name>
    <name type="common">Proso millet</name>
    <name type="synonym">Broomcorn millet</name>
    <dbReference type="NCBI Taxonomy" id="4540"/>
    <lineage>
        <taxon>Eukaryota</taxon>
        <taxon>Viridiplantae</taxon>
        <taxon>Streptophyta</taxon>
        <taxon>Embryophyta</taxon>
        <taxon>Tracheophyta</taxon>
        <taxon>Spermatophyta</taxon>
        <taxon>Magnoliopsida</taxon>
        <taxon>Liliopsida</taxon>
        <taxon>Poales</taxon>
        <taxon>Poaceae</taxon>
        <taxon>PACMAD clade</taxon>
        <taxon>Panicoideae</taxon>
        <taxon>Panicodae</taxon>
        <taxon>Paniceae</taxon>
        <taxon>Panicinae</taxon>
        <taxon>Panicum</taxon>
        <taxon>Panicum sect. Panicum</taxon>
    </lineage>
</organism>
<keyword evidence="3" id="KW-1185">Reference proteome</keyword>